<reference evidence="2" key="1">
    <citation type="journal article" date="2019" name="Mol. Biol. Evol.">
        <title>Blast fungal genomes show frequent chromosomal changes, gene gains and losses, and effector gene turnover.</title>
        <authorList>
            <person name="Gomez Luciano L.B."/>
            <person name="Jason Tsai I."/>
            <person name="Chuma I."/>
            <person name="Tosa Y."/>
            <person name="Chen Y.H."/>
            <person name="Li J.Y."/>
            <person name="Li M.Y."/>
            <person name="Jade Lu M.Y."/>
            <person name="Nakayashiki H."/>
            <person name="Li W.H."/>
        </authorList>
    </citation>
    <scope>NUCLEOTIDE SEQUENCE</scope>
    <source>
        <strain evidence="2">NI907</strain>
    </source>
</reference>
<dbReference type="AlphaFoldDB" id="A0A6P8B0X5"/>
<reference evidence="2" key="2">
    <citation type="submission" date="2019-10" db="EMBL/GenBank/DDBJ databases">
        <authorList>
            <consortium name="NCBI Genome Project"/>
        </authorList>
    </citation>
    <scope>NUCLEOTIDE SEQUENCE</scope>
    <source>
        <strain evidence="2">NI907</strain>
    </source>
</reference>
<dbReference type="GeneID" id="41962063"/>
<dbReference type="SUPFAM" id="SSF54427">
    <property type="entry name" value="NTF2-like"/>
    <property type="match status" value="1"/>
</dbReference>
<dbReference type="InterPro" id="IPR032710">
    <property type="entry name" value="NTF2-like_dom_sf"/>
</dbReference>
<sequence>MTSDYTFAKPEVALDEGIYAFLEDFYRISDDPEGHETYLQQFTPDATVILATYKTKGSEEIRNLRKQMWVKVAGRKHKVHRVFAAAAGSPEIMLYGEVTQKLRSGGELIKDWAARGILEKSADDGKWRFAFYQVYLDMSN</sequence>
<evidence type="ECO:0008006" key="3">
    <source>
        <dbReference type="Google" id="ProtNLM"/>
    </source>
</evidence>
<evidence type="ECO:0000313" key="2">
    <source>
        <dbReference type="RefSeq" id="XP_030980828.1"/>
    </source>
</evidence>
<dbReference type="KEGG" id="pgri:PgNI_07137"/>
<name>A0A6P8B0X5_PYRGI</name>
<proteinExistence type="predicted"/>
<gene>
    <name evidence="2" type="ORF">PgNI_07137</name>
</gene>
<dbReference type="RefSeq" id="XP_030980828.1">
    <property type="nucleotide sequence ID" value="XM_031127154.1"/>
</dbReference>
<organism evidence="1 2">
    <name type="scientific">Pyricularia grisea</name>
    <name type="common">Crabgrass-specific blast fungus</name>
    <name type="synonym">Magnaporthe grisea</name>
    <dbReference type="NCBI Taxonomy" id="148305"/>
    <lineage>
        <taxon>Eukaryota</taxon>
        <taxon>Fungi</taxon>
        <taxon>Dikarya</taxon>
        <taxon>Ascomycota</taxon>
        <taxon>Pezizomycotina</taxon>
        <taxon>Sordariomycetes</taxon>
        <taxon>Sordariomycetidae</taxon>
        <taxon>Magnaporthales</taxon>
        <taxon>Pyriculariaceae</taxon>
        <taxon>Pyricularia</taxon>
    </lineage>
</organism>
<dbReference type="PANTHER" id="PTHR39401:SF1">
    <property type="entry name" value="SNOAL-LIKE DOMAIN-CONTAINING PROTEIN"/>
    <property type="match status" value="1"/>
</dbReference>
<evidence type="ECO:0000313" key="1">
    <source>
        <dbReference type="Proteomes" id="UP000515153"/>
    </source>
</evidence>
<protein>
    <recommendedName>
        <fullName evidence="3">SnoaL-like domain-containing protein</fullName>
    </recommendedName>
</protein>
<dbReference type="Proteomes" id="UP000515153">
    <property type="component" value="Unplaced"/>
</dbReference>
<accession>A0A6P8B0X5</accession>
<dbReference type="PANTHER" id="PTHR39401">
    <property type="entry name" value="SNOAL-LIKE DOMAIN-CONTAINING PROTEIN"/>
    <property type="match status" value="1"/>
</dbReference>
<reference evidence="2" key="3">
    <citation type="submission" date="2025-08" db="UniProtKB">
        <authorList>
            <consortium name="RefSeq"/>
        </authorList>
    </citation>
    <scope>IDENTIFICATION</scope>
    <source>
        <strain evidence="2">NI907</strain>
    </source>
</reference>
<keyword evidence="1" id="KW-1185">Reference proteome</keyword>